<dbReference type="Proteomes" id="UP000050640">
    <property type="component" value="Unplaced"/>
</dbReference>
<name>A0A0R3RFJ2_9BILA</name>
<feature type="region of interest" description="Disordered" evidence="4">
    <location>
        <begin position="520"/>
        <end position="550"/>
    </location>
</feature>
<dbReference type="InterPro" id="IPR013126">
    <property type="entry name" value="Hsp_70_fam"/>
</dbReference>
<dbReference type="PANTHER" id="PTHR45639:SF4">
    <property type="entry name" value="HSC70CB, ISOFORM G"/>
    <property type="match status" value="1"/>
</dbReference>
<organism evidence="5 6">
    <name type="scientific">Elaeophora elaphi</name>
    <dbReference type="NCBI Taxonomy" id="1147741"/>
    <lineage>
        <taxon>Eukaryota</taxon>
        <taxon>Metazoa</taxon>
        <taxon>Ecdysozoa</taxon>
        <taxon>Nematoda</taxon>
        <taxon>Chromadorea</taxon>
        <taxon>Rhabditida</taxon>
        <taxon>Spirurina</taxon>
        <taxon>Spiruromorpha</taxon>
        <taxon>Filarioidea</taxon>
        <taxon>Onchocercidae</taxon>
        <taxon>Elaeophora</taxon>
    </lineage>
</organism>
<dbReference type="SUPFAM" id="SSF100934">
    <property type="entry name" value="Heat shock protein 70kD (HSP70), C-terminal subdomain"/>
    <property type="match status" value="2"/>
</dbReference>
<dbReference type="InterPro" id="IPR029048">
    <property type="entry name" value="HSP70_C_sf"/>
</dbReference>
<evidence type="ECO:0000313" key="5">
    <source>
        <dbReference type="Proteomes" id="UP000050640"/>
    </source>
</evidence>
<evidence type="ECO:0000256" key="4">
    <source>
        <dbReference type="SAM" id="MobiDB-lite"/>
    </source>
</evidence>
<evidence type="ECO:0000256" key="1">
    <source>
        <dbReference type="ARBA" id="ARBA00007381"/>
    </source>
</evidence>
<keyword evidence="3" id="KW-0067">ATP-binding</keyword>
<proteinExistence type="inferred from homology"/>
<dbReference type="PRINTS" id="PR00301">
    <property type="entry name" value="HEATSHOCK70"/>
</dbReference>
<dbReference type="SUPFAM" id="SSF53067">
    <property type="entry name" value="Actin-like ATPase domain"/>
    <property type="match status" value="2"/>
</dbReference>
<dbReference type="GO" id="GO:0006950">
    <property type="term" value="P:response to stress"/>
    <property type="evidence" value="ECO:0007669"/>
    <property type="project" value="UniProtKB-ARBA"/>
</dbReference>
<dbReference type="Pfam" id="PF00012">
    <property type="entry name" value="HSP70"/>
    <property type="match status" value="1"/>
</dbReference>
<comment type="similarity">
    <text evidence="1">Belongs to the heat shock protein 70 family.</text>
</comment>
<dbReference type="AlphaFoldDB" id="A0A0R3RFJ2"/>
<dbReference type="GO" id="GO:0005634">
    <property type="term" value="C:nucleus"/>
    <property type="evidence" value="ECO:0007669"/>
    <property type="project" value="TreeGrafter"/>
</dbReference>
<evidence type="ECO:0000256" key="3">
    <source>
        <dbReference type="ARBA" id="ARBA00022840"/>
    </source>
</evidence>
<feature type="compositionally biased region" description="Basic and acidic residues" evidence="4">
    <location>
        <begin position="817"/>
        <end position="830"/>
    </location>
</feature>
<dbReference type="InterPro" id="IPR018181">
    <property type="entry name" value="Heat_shock_70_CS"/>
</dbReference>
<evidence type="ECO:0000313" key="6">
    <source>
        <dbReference type="WBParaSite" id="EEL_0000013201-mRNA-1"/>
    </source>
</evidence>
<dbReference type="Gene3D" id="2.60.34.10">
    <property type="entry name" value="Substrate Binding Domain Of DNAk, Chain A, domain 1"/>
    <property type="match status" value="1"/>
</dbReference>
<dbReference type="GO" id="GO:0140662">
    <property type="term" value="F:ATP-dependent protein folding chaperone"/>
    <property type="evidence" value="ECO:0007669"/>
    <property type="project" value="InterPro"/>
</dbReference>
<feature type="compositionally biased region" description="Basic and acidic residues" evidence="4">
    <location>
        <begin position="533"/>
        <end position="544"/>
    </location>
</feature>
<dbReference type="SUPFAM" id="SSF100920">
    <property type="entry name" value="Heat shock protein 70kD (HSP70), peptide-binding domain"/>
    <property type="match status" value="1"/>
</dbReference>
<dbReference type="InterPro" id="IPR029047">
    <property type="entry name" value="HSP70_peptide-bd_sf"/>
</dbReference>
<dbReference type="PROSITE" id="PS01036">
    <property type="entry name" value="HSP70_3"/>
    <property type="match status" value="1"/>
</dbReference>
<reference evidence="6" key="1">
    <citation type="submission" date="2017-02" db="UniProtKB">
        <authorList>
            <consortium name="WormBaseParasite"/>
        </authorList>
    </citation>
    <scope>IDENTIFICATION</scope>
</reference>
<sequence>MSVVGFDFGNINSFIAVARQGGIETITNDYSLRATPSCVAFTTRGRSMGVAARQQLNTNIKNTIINFKHLLGRKFSDQVTQKYRKFVPCEMVQLPNDEIGLKVQYFNEERVFTPEQVVATFLVKLKDITENSSQGMRNVTDCVVSVPFYFADTQRRALLTAVRIAGLNCLQILNETTAVALAYGIYKQDLPAENEPPRIVAFVDIGHSAAQAVLVAYNKGKLTVLGATFDLEVGGLAFDDVIRDHFSKLFYDTYKIDVSSNKRAWFRLLDECEKIKKQMSTNSTAIPLNIECFMNDMDVTGKMQRSQFEELAQPLLDRVRLLLTNLLKECGKKAEEVESVELVGGTSRIPVIKKITAEVFGKEPKTTMNQDEAVARGAAMKCAILSPAFKVRDFSVKDSQPYRIKLSWAAVGQSEGGENDVFIEHDEFPYSKMLTLYRQEPFQVDASYSYPNQIPHPIRHIGMCQALRTLPTGSWVVKNITPGPNNEPRKVKVKVRINPNGIFSVCSANTFETIEAGPLDTQAQKASEAMETDDSKGNQDKEENADATTNNVVPPVEEDQKLLNNSGPKTKTITVDLPVEEHVPCIIANEPQLIQFEASFFFIRSKILEISIGKPACEYLLIFKKEMQGKDRVEKEKADAKNAVEEYVYYIRDKLSDVFAEFISNDDADKLRDLLTKTEDWLYDEGEDVERKVYDAKMSELKKLGDPVQERHREYENRKNAFDEFDRTIMRARKAYDEYTKGSEKYAHLGSSDMEKVISAVEEKKKWVDDQRSRQEIRKKTEPPIVFVHQIQDEQQKFENIILPILNKPKPAPAKTEPAKEPEKGSEGQKGENPASDRAPKADANNVNELGMEVD</sequence>
<dbReference type="FunFam" id="3.30.420.40:FF:000171">
    <property type="entry name" value="Heat shock 70 kDa protein 4"/>
    <property type="match status" value="2"/>
</dbReference>
<dbReference type="WBParaSite" id="EEL_0000013201-mRNA-1">
    <property type="protein sequence ID" value="EEL_0000013201-mRNA-1"/>
    <property type="gene ID" value="EEL_0000013201"/>
</dbReference>
<dbReference type="InterPro" id="IPR043129">
    <property type="entry name" value="ATPase_NBD"/>
</dbReference>
<dbReference type="STRING" id="1147741.A0A0R3RFJ2"/>
<dbReference type="Gene3D" id="1.20.1270.10">
    <property type="match status" value="1"/>
</dbReference>
<dbReference type="PANTHER" id="PTHR45639">
    <property type="entry name" value="HSC70CB, ISOFORM G-RELATED"/>
    <property type="match status" value="1"/>
</dbReference>
<dbReference type="GO" id="GO:0005829">
    <property type="term" value="C:cytosol"/>
    <property type="evidence" value="ECO:0007669"/>
    <property type="project" value="TreeGrafter"/>
</dbReference>
<accession>A0A0R3RFJ2</accession>
<feature type="region of interest" description="Disordered" evidence="4">
    <location>
        <begin position="804"/>
        <end position="855"/>
    </location>
</feature>
<dbReference type="Gene3D" id="3.30.30.30">
    <property type="match status" value="1"/>
</dbReference>
<protein>
    <submittedName>
        <fullName evidence="6">Heat shock 70 kDa protein 4L</fullName>
    </submittedName>
</protein>
<dbReference type="FunFam" id="1.20.1270.10:FF:000002">
    <property type="entry name" value="Heat shock 70 kDa protein 4"/>
    <property type="match status" value="1"/>
</dbReference>
<dbReference type="FunFam" id="3.30.30.30:FF:000002">
    <property type="entry name" value="Heat shock 70 kDa protein 4"/>
    <property type="match status" value="1"/>
</dbReference>
<dbReference type="Gene3D" id="3.90.640.10">
    <property type="entry name" value="Actin, Chain A, domain 4"/>
    <property type="match status" value="1"/>
</dbReference>
<dbReference type="GO" id="GO:0005524">
    <property type="term" value="F:ATP binding"/>
    <property type="evidence" value="ECO:0007669"/>
    <property type="project" value="UniProtKB-KW"/>
</dbReference>
<dbReference type="FunFam" id="3.90.640.10:FF:000004">
    <property type="entry name" value="Heat shock 70 kDa protein 4"/>
    <property type="match status" value="1"/>
</dbReference>
<evidence type="ECO:0000256" key="2">
    <source>
        <dbReference type="ARBA" id="ARBA00022741"/>
    </source>
</evidence>
<keyword evidence="2" id="KW-0547">Nucleotide-binding</keyword>
<keyword evidence="5" id="KW-1185">Reference proteome</keyword>
<dbReference type="Gene3D" id="3.30.420.40">
    <property type="match status" value="2"/>
</dbReference>